<dbReference type="VEuPathDB" id="VectorBase:GPPI030248"/>
<dbReference type="EMBL" id="JXJN01014365">
    <property type="status" value="NOT_ANNOTATED_CDS"/>
    <property type="molecule type" value="Genomic_DNA"/>
</dbReference>
<keyword evidence="2" id="KW-1185">Reference proteome</keyword>
<organism evidence="1 2">
    <name type="scientific">Glossina palpalis gambiensis</name>
    <dbReference type="NCBI Taxonomy" id="67801"/>
    <lineage>
        <taxon>Eukaryota</taxon>
        <taxon>Metazoa</taxon>
        <taxon>Ecdysozoa</taxon>
        <taxon>Arthropoda</taxon>
        <taxon>Hexapoda</taxon>
        <taxon>Insecta</taxon>
        <taxon>Pterygota</taxon>
        <taxon>Neoptera</taxon>
        <taxon>Endopterygota</taxon>
        <taxon>Diptera</taxon>
        <taxon>Brachycera</taxon>
        <taxon>Muscomorpha</taxon>
        <taxon>Hippoboscoidea</taxon>
        <taxon>Glossinidae</taxon>
        <taxon>Glossina</taxon>
    </lineage>
</organism>
<reference evidence="2" key="1">
    <citation type="submission" date="2015-01" db="EMBL/GenBank/DDBJ databases">
        <authorList>
            <person name="Aksoy S."/>
            <person name="Warren W."/>
            <person name="Wilson R.K."/>
        </authorList>
    </citation>
    <scope>NUCLEOTIDE SEQUENCE [LARGE SCALE GENOMIC DNA]</scope>
    <source>
        <strain evidence="2">IAEA</strain>
    </source>
</reference>
<evidence type="ECO:0000313" key="1">
    <source>
        <dbReference type="EnsemblMetazoa" id="GPPI030248-PA"/>
    </source>
</evidence>
<name>A0A1B0BHH3_9MUSC</name>
<dbReference type="Proteomes" id="UP000092460">
    <property type="component" value="Unassembled WGS sequence"/>
</dbReference>
<accession>A0A1B0BHH3</accession>
<reference evidence="1" key="2">
    <citation type="submission" date="2020-05" db="UniProtKB">
        <authorList>
            <consortium name="EnsemblMetazoa"/>
        </authorList>
    </citation>
    <scope>IDENTIFICATION</scope>
    <source>
        <strain evidence="1">IAEA</strain>
    </source>
</reference>
<dbReference type="AlphaFoldDB" id="A0A1B0BHH3"/>
<evidence type="ECO:0000313" key="2">
    <source>
        <dbReference type="Proteomes" id="UP000092460"/>
    </source>
</evidence>
<sequence>MTRTTITVAVASQQRTETYGIVTYREVVLQLSDRWALDEVVQFLHNNLRYYLKHSSYVKGSRMASYATIVWCGIVDDVSKFLNGAGCVDKSDVWFAPVELGPSKQGLE</sequence>
<dbReference type="EnsemblMetazoa" id="GPPI030248-RA">
    <property type="protein sequence ID" value="GPPI030248-PA"/>
    <property type="gene ID" value="GPPI030248"/>
</dbReference>
<proteinExistence type="predicted"/>
<protein>
    <submittedName>
        <fullName evidence="1">Uncharacterized protein</fullName>
    </submittedName>
</protein>